<keyword evidence="2" id="KW-1185">Reference proteome</keyword>
<evidence type="ECO:0000313" key="2">
    <source>
        <dbReference type="Proteomes" id="UP000652198"/>
    </source>
</evidence>
<sequence length="43" mass="4955">STIEQYIVKHNRDPKPFIWTAKASDILAKVTRARAKLNKMQSV</sequence>
<dbReference type="Proteomes" id="UP000652198">
    <property type="component" value="Unassembled WGS sequence"/>
</dbReference>
<name>A0ABX2BPG6_9BURK</name>
<dbReference type="EMBL" id="WOEY01000059">
    <property type="protein sequence ID" value="NPT42584.1"/>
    <property type="molecule type" value="Genomic_DNA"/>
</dbReference>
<comment type="caution">
    <text evidence="1">The sequence shown here is derived from an EMBL/GenBank/DDBJ whole genome shotgun (WGS) entry which is preliminary data.</text>
</comment>
<accession>A0ABX2BPG6</accession>
<reference evidence="1 2" key="1">
    <citation type="submission" date="2019-11" db="EMBL/GenBank/DDBJ databases">
        <title>Metabolism of dissolved organic matter in forest soils.</title>
        <authorList>
            <person name="Cyle K.T."/>
            <person name="Wilhelm R.C."/>
            <person name="Martinez C.E."/>
        </authorList>
    </citation>
    <scope>NUCLEOTIDE SEQUENCE [LARGE SCALE GENOMIC DNA]</scope>
    <source>
        <strain evidence="1 2">1N</strain>
    </source>
</reference>
<evidence type="ECO:0000313" key="1">
    <source>
        <dbReference type="EMBL" id="NPT42584.1"/>
    </source>
</evidence>
<proteinExistence type="predicted"/>
<organism evidence="1 2">
    <name type="scientific">Paraburkholderia solitsugae</name>
    <dbReference type="NCBI Taxonomy" id="2675748"/>
    <lineage>
        <taxon>Bacteria</taxon>
        <taxon>Pseudomonadati</taxon>
        <taxon>Pseudomonadota</taxon>
        <taxon>Betaproteobacteria</taxon>
        <taxon>Burkholderiales</taxon>
        <taxon>Burkholderiaceae</taxon>
        <taxon>Paraburkholderia</taxon>
    </lineage>
</organism>
<protein>
    <submittedName>
        <fullName evidence="1">IS630 family transposase</fullName>
    </submittedName>
</protein>
<gene>
    <name evidence="1" type="ORF">GNZ12_14960</name>
</gene>
<feature type="non-terminal residue" evidence="1">
    <location>
        <position position="1"/>
    </location>
</feature>